<comment type="caution">
    <text evidence="3">The sequence shown here is derived from an EMBL/GenBank/DDBJ whole genome shotgun (WGS) entry which is preliminary data.</text>
</comment>
<organism evidence="3 4">
    <name type="scientific">Allomesorhizobium camelthorni</name>
    <dbReference type="NCBI Taxonomy" id="475069"/>
    <lineage>
        <taxon>Bacteria</taxon>
        <taxon>Pseudomonadati</taxon>
        <taxon>Pseudomonadota</taxon>
        <taxon>Alphaproteobacteria</taxon>
        <taxon>Hyphomicrobiales</taxon>
        <taxon>Phyllobacteriaceae</taxon>
        <taxon>Allomesorhizobium</taxon>
    </lineage>
</organism>
<evidence type="ECO:0000256" key="1">
    <source>
        <dbReference type="SAM" id="MobiDB-lite"/>
    </source>
</evidence>
<keyword evidence="4" id="KW-1185">Reference proteome</keyword>
<dbReference type="RefSeq" id="WP_165028387.1">
    <property type="nucleotide sequence ID" value="NZ_JAAKZF010000015.1"/>
</dbReference>
<evidence type="ECO:0000313" key="3">
    <source>
        <dbReference type="EMBL" id="NGO52206.1"/>
    </source>
</evidence>
<keyword evidence="2" id="KW-0472">Membrane</keyword>
<evidence type="ECO:0000256" key="2">
    <source>
        <dbReference type="SAM" id="Phobius"/>
    </source>
</evidence>
<dbReference type="EMBL" id="JAAKZF010000015">
    <property type="protein sequence ID" value="NGO52206.1"/>
    <property type="molecule type" value="Genomic_DNA"/>
</dbReference>
<dbReference type="Proteomes" id="UP001642900">
    <property type="component" value="Unassembled WGS sequence"/>
</dbReference>
<gene>
    <name evidence="3" type="ORF">G6N73_13620</name>
</gene>
<feature type="compositionally biased region" description="Polar residues" evidence="1">
    <location>
        <begin position="71"/>
        <end position="87"/>
    </location>
</feature>
<protein>
    <submittedName>
        <fullName evidence="3">Uncharacterized protein</fullName>
    </submittedName>
</protein>
<accession>A0A6G4WD95</accession>
<keyword evidence="2" id="KW-1133">Transmembrane helix</keyword>
<feature type="transmembrane region" description="Helical" evidence="2">
    <location>
        <begin position="44"/>
        <end position="61"/>
    </location>
</feature>
<name>A0A6G4WD95_9HYPH</name>
<sequence length="87" mass="9582">MSDDPDIERIAAKVGRLNAKYDQAMAKRRLQAARHPAWFPPAEFIGMAVMVIAIILVLTLLNGMDSPRCSAPSQLQETNENTQGSSR</sequence>
<evidence type="ECO:0000313" key="4">
    <source>
        <dbReference type="Proteomes" id="UP001642900"/>
    </source>
</evidence>
<keyword evidence="2" id="KW-0812">Transmembrane</keyword>
<proteinExistence type="predicted"/>
<feature type="region of interest" description="Disordered" evidence="1">
    <location>
        <begin position="68"/>
        <end position="87"/>
    </location>
</feature>
<reference evidence="3 4" key="1">
    <citation type="submission" date="2020-02" db="EMBL/GenBank/DDBJ databases">
        <title>Genome sequence of strain CCNWXJ40-4.</title>
        <authorList>
            <person name="Gao J."/>
            <person name="Sun J."/>
        </authorList>
    </citation>
    <scope>NUCLEOTIDE SEQUENCE [LARGE SCALE GENOMIC DNA]</scope>
    <source>
        <strain evidence="3 4">CCNWXJ 40-4</strain>
    </source>
</reference>
<dbReference type="AlphaFoldDB" id="A0A6G4WD95"/>